<keyword evidence="6" id="KW-0472">Membrane</keyword>
<comment type="caution">
    <text evidence="8">The sequence shown here is derived from an EMBL/GenBank/DDBJ whole genome shotgun (WGS) entry which is preliminary data.</text>
</comment>
<reference evidence="8" key="1">
    <citation type="submission" date="2020-04" db="EMBL/GenBank/DDBJ databases">
        <authorList>
            <person name="Zhang T."/>
        </authorList>
    </citation>
    <scope>NUCLEOTIDE SEQUENCE</scope>
    <source>
        <strain evidence="8">HKST-UBA01</strain>
    </source>
</reference>
<accession>A0A956RQ75</accession>
<evidence type="ECO:0000256" key="2">
    <source>
        <dbReference type="ARBA" id="ARBA00007613"/>
    </source>
</evidence>
<keyword evidence="4" id="KW-1134">Transmembrane beta strand</keyword>
<feature type="non-terminal residue" evidence="8">
    <location>
        <position position="1"/>
    </location>
</feature>
<name>A0A956RQ75_UNCEI</name>
<evidence type="ECO:0000256" key="1">
    <source>
        <dbReference type="ARBA" id="ARBA00004442"/>
    </source>
</evidence>
<dbReference type="PANTHER" id="PTHR30026">
    <property type="entry name" value="OUTER MEMBRANE PROTEIN TOLC"/>
    <property type="match status" value="1"/>
</dbReference>
<dbReference type="GO" id="GO:0015562">
    <property type="term" value="F:efflux transmembrane transporter activity"/>
    <property type="evidence" value="ECO:0007669"/>
    <property type="project" value="InterPro"/>
</dbReference>
<comment type="similarity">
    <text evidence="2">Belongs to the outer membrane factor (OMF) (TC 1.B.17) family.</text>
</comment>
<evidence type="ECO:0000256" key="3">
    <source>
        <dbReference type="ARBA" id="ARBA00022448"/>
    </source>
</evidence>
<dbReference type="GO" id="GO:0009279">
    <property type="term" value="C:cell outer membrane"/>
    <property type="evidence" value="ECO:0007669"/>
    <property type="project" value="UniProtKB-SubCell"/>
</dbReference>
<keyword evidence="3" id="KW-0813">Transport</keyword>
<evidence type="ECO:0000256" key="4">
    <source>
        <dbReference type="ARBA" id="ARBA00022452"/>
    </source>
</evidence>
<protein>
    <submittedName>
        <fullName evidence="8">TolC family protein</fullName>
    </submittedName>
</protein>
<gene>
    <name evidence="8" type="ORF">KC729_10695</name>
</gene>
<dbReference type="EMBL" id="JAGQHR010000308">
    <property type="protein sequence ID" value="MCA9728142.1"/>
    <property type="molecule type" value="Genomic_DNA"/>
</dbReference>
<sequence>ESVVAGLDRLLANPDVDLILALGPLASMEAGRRGRLTHPVVAPFVLDAEAQGIPRTEQGTSGVPGLTYLESPAVFARDLSAFHEIVSFRHFAFVANRSLLEAVPGIATRLRESVQPMGIDVTIVPAAGTAKDVLALIPPDADAVYVVPLIELLPGEFDRFVEALADRKIPSFSFLGREDVERGILAGLTADSIFPRYARRTGLQVQRVLLGEKPESLPVAMSRREELSLNLATAKAIGVRPTFRILTEAVLVDNQSTPPARTIGLLDVLTESVMVNRDLIAQEHAVAAASQDTRKAKARLLPQIDVNATGVVIDGDRAEASLGSAAERTLTGAATVSQILWSESALAGLAIQSDLQVSREAELERARLDVALDAATAYLQLLRAKTLERIRRDDLRLTRSNLELARIRESLGISGPADVYRWESRIADGRKASIEANAQRNLAEMALNEILHRPLEEPFATVETELTDPALPDMGAVGRYIEDPWSFRIFRRYMTEHALATSLELQQIDAAIAAQERARTSARRSFYSPTLALQGQVAQELASGGAGSGGSGLSIPGLTLPSADDTDWNVSLRLSLPLFNGGSRIADVTQASEELTRLRTQREGIADRIEQRMRSALHVAGASYAAIALARESSEAAQKNLELVTDAYSRGVLEVIDLLDAQNVAVAADQAASDAVHDFLLDLFQVERASGKFTFMVPEPQRQAWFDSLQQYFDAATRDGE</sequence>
<evidence type="ECO:0000256" key="7">
    <source>
        <dbReference type="ARBA" id="ARBA00023237"/>
    </source>
</evidence>
<dbReference type="GO" id="GO:0015288">
    <property type="term" value="F:porin activity"/>
    <property type="evidence" value="ECO:0007669"/>
    <property type="project" value="TreeGrafter"/>
</dbReference>
<reference evidence="8" key="2">
    <citation type="journal article" date="2021" name="Microbiome">
        <title>Successional dynamics and alternative stable states in a saline activated sludge microbial community over 9 years.</title>
        <authorList>
            <person name="Wang Y."/>
            <person name="Ye J."/>
            <person name="Ju F."/>
            <person name="Liu L."/>
            <person name="Boyd J.A."/>
            <person name="Deng Y."/>
            <person name="Parks D.H."/>
            <person name="Jiang X."/>
            <person name="Yin X."/>
            <person name="Woodcroft B.J."/>
            <person name="Tyson G.W."/>
            <person name="Hugenholtz P."/>
            <person name="Polz M.F."/>
            <person name="Zhang T."/>
        </authorList>
    </citation>
    <scope>NUCLEOTIDE SEQUENCE</scope>
    <source>
        <strain evidence="8">HKST-UBA01</strain>
    </source>
</reference>
<dbReference type="SUPFAM" id="SSF56954">
    <property type="entry name" value="Outer membrane efflux proteins (OEP)"/>
    <property type="match status" value="1"/>
</dbReference>
<dbReference type="PANTHER" id="PTHR30026:SF20">
    <property type="entry name" value="OUTER MEMBRANE PROTEIN TOLC"/>
    <property type="match status" value="1"/>
</dbReference>
<dbReference type="AlphaFoldDB" id="A0A956RQ75"/>
<dbReference type="Pfam" id="PF02321">
    <property type="entry name" value="OEP"/>
    <property type="match status" value="2"/>
</dbReference>
<keyword evidence="7" id="KW-0998">Cell outer membrane</keyword>
<organism evidence="8 9">
    <name type="scientific">Eiseniibacteriota bacterium</name>
    <dbReference type="NCBI Taxonomy" id="2212470"/>
    <lineage>
        <taxon>Bacteria</taxon>
        <taxon>Candidatus Eiseniibacteriota</taxon>
    </lineage>
</organism>
<proteinExistence type="inferred from homology"/>
<evidence type="ECO:0000256" key="6">
    <source>
        <dbReference type="ARBA" id="ARBA00023136"/>
    </source>
</evidence>
<dbReference type="InterPro" id="IPR003423">
    <property type="entry name" value="OMP_efflux"/>
</dbReference>
<keyword evidence="5" id="KW-0812">Transmembrane</keyword>
<evidence type="ECO:0000256" key="5">
    <source>
        <dbReference type="ARBA" id="ARBA00022692"/>
    </source>
</evidence>
<dbReference type="GO" id="GO:1990281">
    <property type="term" value="C:efflux pump complex"/>
    <property type="evidence" value="ECO:0007669"/>
    <property type="project" value="TreeGrafter"/>
</dbReference>
<evidence type="ECO:0000313" key="9">
    <source>
        <dbReference type="Proteomes" id="UP000697710"/>
    </source>
</evidence>
<evidence type="ECO:0000313" key="8">
    <source>
        <dbReference type="EMBL" id="MCA9728142.1"/>
    </source>
</evidence>
<dbReference type="Gene3D" id="1.20.1600.10">
    <property type="entry name" value="Outer membrane efflux proteins (OEP)"/>
    <property type="match status" value="1"/>
</dbReference>
<comment type="subcellular location">
    <subcellularLocation>
        <location evidence="1">Cell outer membrane</location>
    </subcellularLocation>
</comment>
<dbReference type="Proteomes" id="UP000697710">
    <property type="component" value="Unassembled WGS sequence"/>
</dbReference>
<dbReference type="Gene3D" id="3.40.50.2300">
    <property type="match status" value="2"/>
</dbReference>
<dbReference type="InterPro" id="IPR051906">
    <property type="entry name" value="TolC-like"/>
</dbReference>